<protein>
    <submittedName>
        <fullName evidence="2">Uncharacterized protein</fullName>
    </submittedName>
</protein>
<evidence type="ECO:0000313" key="3">
    <source>
        <dbReference type="Proteomes" id="UP000693946"/>
    </source>
</evidence>
<keyword evidence="3" id="KW-1185">Reference proteome</keyword>
<keyword evidence="1" id="KW-0812">Transmembrane</keyword>
<feature type="transmembrane region" description="Helical" evidence="1">
    <location>
        <begin position="6"/>
        <end position="28"/>
    </location>
</feature>
<sequence>MLHYSLYSLCMCSINVLTVVQIILVIIVNRSVTSRPDGAQRACEAPPCPADISRSSASLLQEEPLDPLTLCRAARREVRHRGSALTAPFMGLTEVRAPPETTSSMISQRLKLLRSLSVVRTTQSLRLTSPDLSPPTPVNK</sequence>
<comment type="caution">
    <text evidence="2">The sequence shown here is derived from an EMBL/GenBank/DDBJ whole genome shotgun (WGS) entry which is preliminary data.</text>
</comment>
<dbReference type="AlphaFoldDB" id="A0AAV6PIX0"/>
<evidence type="ECO:0000313" key="2">
    <source>
        <dbReference type="EMBL" id="KAG7462315.1"/>
    </source>
</evidence>
<organism evidence="2 3">
    <name type="scientific">Solea senegalensis</name>
    <name type="common">Senegalese sole</name>
    <dbReference type="NCBI Taxonomy" id="28829"/>
    <lineage>
        <taxon>Eukaryota</taxon>
        <taxon>Metazoa</taxon>
        <taxon>Chordata</taxon>
        <taxon>Craniata</taxon>
        <taxon>Vertebrata</taxon>
        <taxon>Euteleostomi</taxon>
        <taxon>Actinopterygii</taxon>
        <taxon>Neopterygii</taxon>
        <taxon>Teleostei</taxon>
        <taxon>Neoteleostei</taxon>
        <taxon>Acanthomorphata</taxon>
        <taxon>Carangaria</taxon>
        <taxon>Pleuronectiformes</taxon>
        <taxon>Pleuronectoidei</taxon>
        <taxon>Soleidae</taxon>
        <taxon>Solea</taxon>
    </lineage>
</organism>
<accession>A0AAV6PIX0</accession>
<dbReference type="Proteomes" id="UP000693946">
    <property type="component" value="Unassembled WGS sequence"/>
</dbReference>
<evidence type="ECO:0000256" key="1">
    <source>
        <dbReference type="SAM" id="Phobius"/>
    </source>
</evidence>
<keyword evidence="1" id="KW-1133">Transmembrane helix</keyword>
<dbReference type="EMBL" id="JAGKHQ010000983">
    <property type="protein sequence ID" value="KAG7462315.1"/>
    <property type="molecule type" value="Genomic_DNA"/>
</dbReference>
<keyword evidence="1" id="KW-0472">Membrane</keyword>
<proteinExistence type="predicted"/>
<reference evidence="2 3" key="1">
    <citation type="journal article" date="2021" name="Sci. Rep.">
        <title>Chromosome anchoring in Senegalese sole (Solea senegalensis) reveals sex-associated markers and genome rearrangements in flatfish.</title>
        <authorList>
            <person name="Guerrero-Cozar I."/>
            <person name="Gomez-Garrido J."/>
            <person name="Berbel C."/>
            <person name="Martinez-Blanch J.F."/>
            <person name="Alioto T."/>
            <person name="Claros M.G."/>
            <person name="Gagnaire P.A."/>
            <person name="Manchado M."/>
        </authorList>
    </citation>
    <scope>NUCLEOTIDE SEQUENCE [LARGE SCALE GENOMIC DNA]</scope>
    <source>
        <strain evidence="2">Sse05_10M</strain>
    </source>
</reference>
<name>A0AAV6PIX0_SOLSE</name>
<gene>
    <name evidence="2" type="ORF">JOB18_009238</name>
</gene>